<keyword evidence="2" id="KW-0808">Transferase</keyword>
<gene>
    <name evidence="2" type="ordered locus">VS_0231</name>
</gene>
<dbReference type="Gene3D" id="3.90.550.10">
    <property type="entry name" value="Spore Coat Polysaccharide Biosynthesis Protein SpsA, Chain A"/>
    <property type="match status" value="1"/>
</dbReference>
<dbReference type="InterPro" id="IPR029044">
    <property type="entry name" value="Nucleotide-diphossugar_trans"/>
</dbReference>
<evidence type="ECO:0000313" key="2">
    <source>
        <dbReference type="EMBL" id="CAV17262.1"/>
    </source>
</evidence>
<name>B7VHQ0_VIBA3</name>
<dbReference type="KEGG" id="vsp:VS_0231"/>
<dbReference type="PANTHER" id="PTHR22916:SF3">
    <property type="entry name" value="UDP-GLCNAC:BETAGAL BETA-1,3-N-ACETYLGLUCOSAMINYLTRANSFERASE-LIKE PROTEIN 1"/>
    <property type="match status" value="1"/>
</dbReference>
<evidence type="ECO:0000313" key="3">
    <source>
        <dbReference type="Proteomes" id="UP000009100"/>
    </source>
</evidence>
<dbReference type="PANTHER" id="PTHR22916">
    <property type="entry name" value="GLYCOSYLTRANSFERASE"/>
    <property type="match status" value="1"/>
</dbReference>
<protein>
    <submittedName>
        <fullName evidence="2">dTDP-rhamnosyl transferase</fullName>
    </submittedName>
</protein>
<dbReference type="InterPro" id="IPR001173">
    <property type="entry name" value="Glyco_trans_2-like"/>
</dbReference>
<dbReference type="SUPFAM" id="SSF53448">
    <property type="entry name" value="Nucleotide-diphospho-sugar transferases"/>
    <property type="match status" value="1"/>
</dbReference>
<dbReference type="eggNOG" id="COG0463">
    <property type="taxonomic scope" value="Bacteria"/>
</dbReference>
<feature type="domain" description="Glycosyltransferase 2-like" evidence="1">
    <location>
        <begin position="10"/>
        <end position="142"/>
    </location>
</feature>
<dbReference type="AlphaFoldDB" id="B7VHQ0"/>
<proteinExistence type="predicted"/>
<dbReference type="Pfam" id="PF00535">
    <property type="entry name" value="Glycos_transf_2"/>
    <property type="match status" value="1"/>
</dbReference>
<dbReference type="STRING" id="575788.VS_0231"/>
<dbReference type="Proteomes" id="UP000009100">
    <property type="component" value="Chromosome 1"/>
</dbReference>
<organism evidence="2 3">
    <name type="scientific">Vibrio atlanticus (strain LGP32)</name>
    <name type="common">Vibrio splendidus (strain Mel32)</name>
    <dbReference type="NCBI Taxonomy" id="575788"/>
    <lineage>
        <taxon>Bacteria</taxon>
        <taxon>Pseudomonadati</taxon>
        <taxon>Pseudomonadota</taxon>
        <taxon>Gammaproteobacteria</taxon>
        <taxon>Vibrionales</taxon>
        <taxon>Vibrionaceae</taxon>
        <taxon>Vibrio</taxon>
    </lineage>
</organism>
<dbReference type="GO" id="GO:0016758">
    <property type="term" value="F:hexosyltransferase activity"/>
    <property type="evidence" value="ECO:0007669"/>
    <property type="project" value="UniProtKB-ARBA"/>
</dbReference>
<dbReference type="CAZy" id="GT2">
    <property type="family name" value="Glycosyltransferase Family 2"/>
</dbReference>
<dbReference type="PATRIC" id="fig|575788.5.peg.1619"/>
<evidence type="ECO:0000259" key="1">
    <source>
        <dbReference type="Pfam" id="PF00535"/>
    </source>
</evidence>
<dbReference type="EMBL" id="FM954972">
    <property type="protein sequence ID" value="CAV17262.1"/>
    <property type="molecule type" value="Genomic_DNA"/>
</dbReference>
<sequence>MKYSKPQVAVLLAAYNGEQYIAEQIDTIIAQKEVQVSIIISVDKSSDRTLIIAQEYEVKYPGIVTVLPYGNKYGSAGQNFARLLLDVDFSNYQYISFADQDDIWLPGKLQRAVAELESKCADAYSSNVTAFWETGREVLVKKNYKQVEFDYLFESPGPGCTFLFSQHLVIALQKHLISKKSELEQLWMHDWYCYSFARFNEFKWYIDSAPLMRYRQHGGNEVGANEGWLSFKNRFKIILSGSGFSKVLTQAYFIGQSELEPIKLIENRSRFSMCRLLFITWKCRRQLSHKAMLSVACLLFIIIGFSHRKPE</sequence>
<reference evidence="2 3" key="1">
    <citation type="submission" date="2009-02" db="EMBL/GenBank/DDBJ databases">
        <title>Vibrio splendidus str. LGP32 complete genome.</title>
        <authorList>
            <person name="Mazel D."/>
            <person name="Le Roux F."/>
        </authorList>
    </citation>
    <scope>NUCLEOTIDE SEQUENCE [LARGE SCALE GENOMIC DNA]</scope>
    <source>
        <strain evidence="2 3">LGP32</strain>
    </source>
</reference>
<accession>B7VHQ0</accession>
<dbReference type="HOGENOM" id="CLU_025996_2_1_6"/>